<dbReference type="GO" id="GO:0140115">
    <property type="term" value="P:export across plasma membrane"/>
    <property type="evidence" value="ECO:0007669"/>
    <property type="project" value="UniProtKB-ARBA"/>
</dbReference>
<accession>A0A1S9RW07</accession>
<organism evidence="9 10">
    <name type="scientific">Penicillium brasilianum</name>
    <dbReference type="NCBI Taxonomy" id="104259"/>
    <lineage>
        <taxon>Eukaryota</taxon>
        <taxon>Fungi</taxon>
        <taxon>Dikarya</taxon>
        <taxon>Ascomycota</taxon>
        <taxon>Pezizomycotina</taxon>
        <taxon>Eurotiomycetes</taxon>
        <taxon>Eurotiomycetidae</taxon>
        <taxon>Eurotiales</taxon>
        <taxon>Aspergillaceae</taxon>
        <taxon>Penicillium</taxon>
    </lineage>
</organism>
<feature type="transmembrane region" description="Helical" evidence="7">
    <location>
        <begin position="343"/>
        <end position="362"/>
    </location>
</feature>
<evidence type="ECO:0000256" key="4">
    <source>
        <dbReference type="ARBA" id="ARBA00022989"/>
    </source>
</evidence>
<keyword evidence="3 7" id="KW-0812">Transmembrane</keyword>
<dbReference type="InterPro" id="IPR005829">
    <property type="entry name" value="Sugar_transporter_CS"/>
</dbReference>
<comment type="subcellular location">
    <subcellularLocation>
        <location evidence="1">Membrane</location>
        <topology evidence="1">Multi-pass membrane protein</topology>
    </subcellularLocation>
</comment>
<feature type="compositionally biased region" description="Polar residues" evidence="6">
    <location>
        <begin position="1"/>
        <end position="14"/>
    </location>
</feature>
<comment type="similarity">
    <text evidence="2">Belongs to the major facilitator superfamily.</text>
</comment>
<reference evidence="10" key="1">
    <citation type="submission" date="2015-09" db="EMBL/GenBank/DDBJ databases">
        <authorList>
            <person name="Fill T.P."/>
            <person name="Baretta J.F."/>
            <person name="de Almeida L.G."/>
            <person name="Rocha M."/>
            <person name="de Souza D.H."/>
            <person name="Malavazi I."/>
            <person name="Cerdeira L.T."/>
            <person name="Hong H."/>
            <person name="Samborskyy M."/>
            <person name="de Vasconcelos A.T."/>
            <person name="Leadlay P."/>
            <person name="Rodrigues-Filho E."/>
        </authorList>
    </citation>
    <scope>NUCLEOTIDE SEQUENCE [LARGE SCALE GENOMIC DNA]</scope>
    <source>
        <strain evidence="10">LaBioMMi 136</strain>
    </source>
</reference>
<evidence type="ECO:0000256" key="1">
    <source>
        <dbReference type="ARBA" id="ARBA00004141"/>
    </source>
</evidence>
<evidence type="ECO:0000256" key="6">
    <source>
        <dbReference type="SAM" id="MobiDB-lite"/>
    </source>
</evidence>
<evidence type="ECO:0000256" key="2">
    <source>
        <dbReference type="ARBA" id="ARBA00008335"/>
    </source>
</evidence>
<evidence type="ECO:0000313" key="9">
    <source>
        <dbReference type="EMBL" id="OOQ89682.1"/>
    </source>
</evidence>
<keyword evidence="4 7" id="KW-1133">Transmembrane helix</keyword>
<dbReference type="Gene3D" id="1.20.1250.20">
    <property type="entry name" value="MFS general substrate transporter like domains"/>
    <property type="match status" value="1"/>
</dbReference>
<feature type="transmembrane region" description="Helical" evidence="7">
    <location>
        <begin position="174"/>
        <end position="198"/>
    </location>
</feature>
<dbReference type="PROSITE" id="PS00216">
    <property type="entry name" value="SUGAR_TRANSPORT_1"/>
    <property type="match status" value="1"/>
</dbReference>
<dbReference type="PANTHER" id="PTHR23502">
    <property type="entry name" value="MAJOR FACILITATOR SUPERFAMILY"/>
    <property type="match status" value="1"/>
</dbReference>
<sequence length="468" mass="50979">MLSAKSEPSPNQEDQQSEKETRTRRTSAGTCEDGGNDPINWPRRKKQTMIGLVMLADVNDAMGSSIFAPVVYQVSREFHTSSPSIASLLISVHVIGYIAGPLILSPLSEMYGRRPLLHGSNVAFVVATVICMLSVNIPMIIIGRIFMGLAGSVPATVGAGVISDLIPVDERGYAVSLWANGQLLGIVFGPIIGGYISMNLGWRWIFRLMAILSGCSTVLTFLLLRETYSSPKGQAVGSQHGRTGLLVVQEAISRPCRLFIRSPLVSFISLYGATAYVYMYSTMTTFPEIFPDHYGFKLGEVGLVYLGQGIGFWVAQFFTVWFSNWYPKRRRTHQESMNAEDRLPLLVAGCCVLAIGMFWYGWSIEGRAHWAILVMGTAVIGIGCLLIFVSVQLYLIDAFLTYPVSASALAIVIRSVFGATLPMAMPSLYGLLGHGWGNTVLGCLTLALVPILGLISKRGEKLRTSTGL</sequence>
<feature type="transmembrane region" description="Helical" evidence="7">
    <location>
        <begin position="264"/>
        <end position="283"/>
    </location>
</feature>
<dbReference type="InterPro" id="IPR020846">
    <property type="entry name" value="MFS_dom"/>
</dbReference>
<feature type="transmembrane region" description="Helical" evidence="7">
    <location>
        <begin position="303"/>
        <end position="322"/>
    </location>
</feature>
<dbReference type="GO" id="GO:0022857">
    <property type="term" value="F:transmembrane transporter activity"/>
    <property type="evidence" value="ECO:0007669"/>
    <property type="project" value="InterPro"/>
</dbReference>
<dbReference type="Proteomes" id="UP000190744">
    <property type="component" value="Unassembled WGS sequence"/>
</dbReference>
<evidence type="ECO:0000256" key="3">
    <source>
        <dbReference type="ARBA" id="ARBA00022692"/>
    </source>
</evidence>
<feature type="transmembrane region" description="Helical" evidence="7">
    <location>
        <begin position="141"/>
        <end position="162"/>
    </location>
</feature>
<keyword evidence="5 7" id="KW-0472">Membrane</keyword>
<evidence type="ECO:0000259" key="8">
    <source>
        <dbReference type="PROSITE" id="PS50850"/>
    </source>
</evidence>
<evidence type="ECO:0000256" key="7">
    <source>
        <dbReference type="SAM" id="Phobius"/>
    </source>
</evidence>
<comment type="caution">
    <text evidence="9">The sequence shown here is derived from an EMBL/GenBank/DDBJ whole genome shotgun (WGS) entry which is preliminary data.</text>
</comment>
<feature type="transmembrane region" description="Helical" evidence="7">
    <location>
        <begin position="435"/>
        <end position="455"/>
    </location>
</feature>
<feature type="transmembrane region" description="Helical" evidence="7">
    <location>
        <begin position="84"/>
        <end position="104"/>
    </location>
</feature>
<feature type="region of interest" description="Disordered" evidence="6">
    <location>
        <begin position="1"/>
        <end position="42"/>
    </location>
</feature>
<dbReference type="Pfam" id="PF07690">
    <property type="entry name" value="MFS_1"/>
    <property type="match status" value="1"/>
</dbReference>
<protein>
    <submittedName>
        <fullName evidence="9">MFS multidrug transporter</fullName>
    </submittedName>
</protein>
<dbReference type="PROSITE" id="PS50850">
    <property type="entry name" value="MFS"/>
    <property type="match status" value="1"/>
</dbReference>
<dbReference type="GO" id="GO:0016020">
    <property type="term" value="C:membrane"/>
    <property type="evidence" value="ECO:0007669"/>
    <property type="project" value="UniProtKB-SubCell"/>
</dbReference>
<proteinExistence type="inferred from homology"/>
<dbReference type="InterPro" id="IPR011701">
    <property type="entry name" value="MFS"/>
</dbReference>
<dbReference type="AlphaFoldDB" id="A0A1S9RW07"/>
<evidence type="ECO:0000256" key="5">
    <source>
        <dbReference type="ARBA" id="ARBA00023136"/>
    </source>
</evidence>
<feature type="transmembrane region" description="Helical" evidence="7">
    <location>
        <begin position="116"/>
        <end position="135"/>
    </location>
</feature>
<feature type="transmembrane region" description="Helical" evidence="7">
    <location>
        <begin position="204"/>
        <end position="224"/>
    </location>
</feature>
<dbReference type="GO" id="GO:0042908">
    <property type="term" value="P:xenobiotic transport"/>
    <property type="evidence" value="ECO:0007669"/>
    <property type="project" value="UniProtKB-ARBA"/>
</dbReference>
<name>A0A1S9RW07_PENBI</name>
<feature type="transmembrane region" description="Helical" evidence="7">
    <location>
        <begin position="368"/>
        <end position="396"/>
    </location>
</feature>
<evidence type="ECO:0000313" key="10">
    <source>
        <dbReference type="Proteomes" id="UP000190744"/>
    </source>
</evidence>
<dbReference type="EMBL" id="LJBN01000103">
    <property type="protein sequence ID" value="OOQ89682.1"/>
    <property type="molecule type" value="Genomic_DNA"/>
</dbReference>
<gene>
    <name evidence="9" type="ORF">PEBR_06916</name>
</gene>
<feature type="transmembrane region" description="Helical" evidence="7">
    <location>
        <begin position="49"/>
        <end position="72"/>
    </location>
</feature>
<dbReference type="SUPFAM" id="SSF103473">
    <property type="entry name" value="MFS general substrate transporter"/>
    <property type="match status" value="1"/>
</dbReference>
<feature type="transmembrane region" description="Helical" evidence="7">
    <location>
        <begin position="408"/>
        <end position="429"/>
    </location>
</feature>
<dbReference type="CDD" id="cd17323">
    <property type="entry name" value="MFS_Tpo1_MDR_like"/>
    <property type="match status" value="1"/>
</dbReference>
<feature type="domain" description="Major facilitator superfamily (MFS) profile" evidence="8">
    <location>
        <begin position="49"/>
        <end position="465"/>
    </location>
</feature>
<dbReference type="InterPro" id="IPR036259">
    <property type="entry name" value="MFS_trans_sf"/>
</dbReference>
<dbReference type="PANTHER" id="PTHR23502:SF68">
    <property type="entry name" value="MULTIDRUG TRANSPORTER, PUTATIVE (AFU_ORTHOLOGUE AFUA_3G01120)-RELATED"/>
    <property type="match status" value="1"/>
</dbReference>